<accession>A0ABN1C5J0</accession>
<dbReference type="InterPro" id="IPR019752">
    <property type="entry name" value="Pyrv/ketoisovalerate_OxRed_cat"/>
</dbReference>
<evidence type="ECO:0000259" key="3">
    <source>
        <dbReference type="Pfam" id="PF20169"/>
    </source>
</evidence>
<reference evidence="4 5" key="1">
    <citation type="journal article" date="2019" name="Int. J. Syst. Evol. Microbiol.">
        <title>The Global Catalogue of Microorganisms (GCM) 10K type strain sequencing project: providing services to taxonomists for standard genome sequencing and annotation.</title>
        <authorList>
            <consortium name="The Broad Institute Genomics Platform"/>
            <consortium name="The Broad Institute Genome Sequencing Center for Infectious Disease"/>
            <person name="Wu L."/>
            <person name="Ma J."/>
        </authorList>
    </citation>
    <scope>NUCLEOTIDE SEQUENCE [LARGE SCALE GENOMIC DNA]</scope>
    <source>
        <strain evidence="4 5">JCM 14330</strain>
    </source>
</reference>
<dbReference type="InterPro" id="IPR002869">
    <property type="entry name" value="Pyrv_flavodox_OxRed_cen"/>
</dbReference>
<evidence type="ECO:0000313" key="4">
    <source>
        <dbReference type="EMBL" id="GAA0511853.1"/>
    </source>
</evidence>
<comment type="caution">
    <text evidence="4">The sequence shown here is derived from an EMBL/GenBank/DDBJ whole genome shotgun (WGS) entry which is preliminary data.</text>
</comment>
<dbReference type="NCBIfam" id="NF006179">
    <property type="entry name" value="PRK08312.1"/>
    <property type="match status" value="1"/>
</dbReference>
<evidence type="ECO:0000256" key="1">
    <source>
        <dbReference type="ARBA" id="ARBA00023002"/>
    </source>
</evidence>
<evidence type="ECO:0000313" key="5">
    <source>
        <dbReference type="Proteomes" id="UP001501706"/>
    </source>
</evidence>
<feature type="domain" description="Pyruvate/ketoisovalerate oxidoreductase catalytic" evidence="2">
    <location>
        <begin position="21"/>
        <end position="211"/>
    </location>
</feature>
<gene>
    <name evidence="4" type="ORF">GCM10009097_31460</name>
</gene>
<dbReference type="Proteomes" id="UP001501706">
    <property type="component" value="Unassembled WGS sequence"/>
</dbReference>
<sequence length="522" mass="56143">MSIGNETGAPRALTIAVLAMGGEGGGVLADWLVDLAEHNGYLAQTTSVPGVAQRTGATVYYIEMFREADVPPGKAPVMALGPVPGEVDVVIASELMEAGRALQRGLVADDRTTLIASTHRVYSMTERTAMGDDRVDSAALLEGGRVAARRFVAADFSRIAEDAGSPISPALYGALAATGALPFGRERFEDAIRRGGVGVKASLEAFAAGFDAAMAGQETVLHETTVRREVPAAASPAEAFAAPGRLPAAVGPRLASLEERMAREFPAECHAVLRAGLVRAADYQDVAYAGEYLDRLVPLLSALPDRGAASMEVLSETARHLALWMTYEDVARVADLKTRGARFARVAAEVRLTPAQQLEINEFMHPRLEELADAMPAWLGRWMMRSAFARACIGPFTRKGRVVRTSSLRGFLLLYAVAGLRGMRRASLRYRVERERMDRWMEAIVSLAAGQPALAVEVARAQRLIKGYGDTHVRGWGNFQRIMSVLPALRQADDGPPRLRALVKAALSDDSGRALEEKLATV</sequence>
<organism evidence="4 5">
    <name type="scientific">Pigmentiphaga daeguensis</name>
    <dbReference type="NCBI Taxonomy" id="414049"/>
    <lineage>
        <taxon>Bacteria</taxon>
        <taxon>Pseudomonadati</taxon>
        <taxon>Pseudomonadota</taxon>
        <taxon>Betaproteobacteria</taxon>
        <taxon>Burkholderiales</taxon>
        <taxon>Alcaligenaceae</taxon>
        <taxon>Pigmentiphaga</taxon>
    </lineage>
</organism>
<dbReference type="Gene3D" id="3.40.920.10">
    <property type="entry name" value="Pyruvate-ferredoxin oxidoreductase, PFOR, domain III"/>
    <property type="match status" value="1"/>
</dbReference>
<keyword evidence="5" id="KW-1185">Reference proteome</keyword>
<dbReference type="RefSeq" id="WP_343927793.1">
    <property type="nucleotide sequence ID" value="NZ_BAAAEN010000011.1"/>
</dbReference>
<keyword evidence="1" id="KW-0560">Oxidoreductase</keyword>
<protein>
    <submittedName>
        <fullName evidence="4">Indolepyruvate oxidoreductase subunit beta family protein</fullName>
    </submittedName>
</protein>
<dbReference type="SUPFAM" id="SSF53323">
    <property type="entry name" value="Pyruvate-ferredoxin oxidoreductase, PFOR, domain III"/>
    <property type="match status" value="1"/>
</dbReference>
<dbReference type="EMBL" id="BAAAEN010000011">
    <property type="protein sequence ID" value="GAA0511853.1"/>
    <property type="molecule type" value="Genomic_DNA"/>
</dbReference>
<dbReference type="Pfam" id="PF01558">
    <property type="entry name" value="POR"/>
    <property type="match status" value="1"/>
</dbReference>
<dbReference type="Pfam" id="PF20169">
    <property type="entry name" value="DUF6537"/>
    <property type="match status" value="1"/>
</dbReference>
<feature type="domain" description="DUF6537" evidence="3">
    <location>
        <begin position="271"/>
        <end position="483"/>
    </location>
</feature>
<proteinExistence type="predicted"/>
<dbReference type="InterPro" id="IPR046667">
    <property type="entry name" value="DUF6537"/>
</dbReference>
<evidence type="ECO:0000259" key="2">
    <source>
        <dbReference type="Pfam" id="PF01558"/>
    </source>
</evidence>
<name>A0ABN1C5J0_9BURK</name>